<dbReference type="Proteomes" id="UP000193240">
    <property type="component" value="Unassembled WGS sequence"/>
</dbReference>
<protein>
    <recommendedName>
        <fullName evidence="6">Metallo-beta-lactamase domain-containing protein</fullName>
    </recommendedName>
</protein>
<keyword evidence="8" id="KW-1185">Reference proteome</keyword>
<evidence type="ECO:0000256" key="3">
    <source>
        <dbReference type="ARBA" id="ARBA00022723"/>
    </source>
</evidence>
<dbReference type="SMART" id="SM00849">
    <property type="entry name" value="Lactamase_B"/>
    <property type="match status" value="1"/>
</dbReference>
<sequence length="278" mass="31062">MQPYFQVAPDGTKMWLLHIGNLVADEGIFLPLGNTSTASNLNPEHKRRDMVMISALIEHPDEGLLLYEVGPGKDYPEVWGPQLSDVFARGEHTEDMELDTAIAKTGHSIKDVKAVIIGHLHLDHAGGLHHFAGTSIPVYAHEHELKHAFYSVATKTDLGVYLPSYLRFDINWQPLHGDMTIFARGIAIHLCPGHTPGLCIIQINLKITGSWILTSDQYIVQENYDGLGTQGWLTRDHPAWSKSNQEVHFLQKALGANLILGHDRNALMRHKLAPNYHD</sequence>
<proteinExistence type="inferred from homology"/>
<evidence type="ECO:0000256" key="1">
    <source>
        <dbReference type="ARBA" id="ARBA00001947"/>
    </source>
</evidence>
<keyword evidence="5" id="KW-0862">Zinc</keyword>
<feature type="domain" description="Metallo-beta-lactamase" evidence="6">
    <location>
        <begin position="51"/>
        <end position="262"/>
    </location>
</feature>
<dbReference type="InterPro" id="IPR001279">
    <property type="entry name" value="Metallo-B-lactamas"/>
</dbReference>
<dbReference type="CDD" id="cd07729">
    <property type="entry name" value="AHL_lactonase_MBL-fold"/>
    <property type="match status" value="1"/>
</dbReference>
<keyword evidence="3" id="KW-0479">Metal-binding</keyword>
<evidence type="ECO:0000256" key="2">
    <source>
        <dbReference type="ARBA" id="ARBA00007749"/>
    </source>
</evidence>
<dbReference type="InterPro" id="IPR036866">
    <property type="entry name" value="RibonucZ/Hydroxyglut_hydro"/>
</dbReference>
<dbReference type="Gene3D" id="3.60.15.10">
    <property type="entry name" value="Ribonuclease Z/Hydroxyacylglutathione hydrolase-like"/>
    <property type="match status" value="1"/>
</dbReference>
<reference evidence="7 8" key="1">
    <citation type="journal article" date="2017" name="Genome Announc.">
        <title>Genome sequence of the saprophytic ascomycete Epicoccum nigrum ICMP 19927 strain isolated from New Zealand.</title>
        <authorList>
            <person name="Fokin M."/>
            <person name="Fleetwood D."/>
            <person name="Weir B.S."/>
            <person name="Villas-Boas S.G."/>
        </authorList>
    </citation>
    <scope>NUCLEOTIDE SEQUENCE [LARGE SCALE GENOMIC DNA]</scope>
    <source>
        <strain evidence="7 8">ICMP 19927</strain>
    </source>
</reference>
<dbReference type="GO" id="GO:0016787">
    <property type="term" value="F:hydrolase activity"/>
    <property type="evidence" value="ECO:0007669"/>
    <property type="project" value="UniProtKB-KW"/>
</dbReference>
<evidence type="ECO:0000313" key="8">
    <source>
        <dbReference type="Proteomes" id="UP000193240"/>
    </source>
</evidence>
<accession>A0A1Y2M3I0</accession>
<dbReference type="InParanoid" id="A0A1Y2M3I0"/>
<comment type="cofactor">
    <cofactor evidence="1">
        <name>Zn(2+)</name>
        <dbReference type="ChEBI" id="CHEBI:29105"/>
    </cofactor>
</comment>
<dbReference type="InterPro" id="IPR051013">
    <property type="entry name" value="MBL_superfamily_lactonases"/>
</dbReference>
<dbReference type="PANTHER" id="PTHR42978">
    <property type="entry name" value="QUORUM-QUENCHING LACTONASE YTNP-RELATED-RELATED"/>
    <property type="match status" value="1"/>
</dbReference>
<comment type="similarity">
    <text evidence="2">Belongs to the metallo-beta-lactamase superfamily.</text>
</comment>
<dbReference type="Pfam" id="PF00753">
    <property type="entry name" value="Lactamase_B"/>
    <property type="match status" value="1"/>
</dbReference>
<dbReference type="GO" id="GO:0046872">
    <property type="term" value="F:metal ion binding"/>
    <property type="evidence" value="ECO:0007669"/>
    <property type="project" value="UniProtKB-KW"/>
</dbReference>
<evidence type="ECO:0000256" key="5">
    <source>
        <dbReference type="ARBA" id="ARBA00022833"/>
    </source>
</evidence>
<dbReference type="STRING" id="105696.A0A1Y2M3I0"/>
<evidence type="ECO:0000259" key="6">
    <source>
        <dbReference type="SMART" id="SM00849"/>
    </source>
</evidence>
<dbReference type="OMA" id="SGHAWGM"/>
<dbReference type="PANTHER" id="PTHR42978:SF2">
    <property type="entry name" value="102 KBASES UNSTABLE REGION: FROM 1 TO 119443"/>
    <property type="match status" value="1"/>
</dbReference>
<keyword evidence="4" id="KW-0378">Hydrolase</keyword>
<organism evidence="7 8">
    <name type="scientific">Epicoccum nigrum</name>
    <name type="common">Soil fungus</name>
    <name type="synonym">Epicoccum purpurascens</name>
    <dbReference type="NCBI Taxonomy" id="105696"/>
    <lineage>
        <taxon>Eukaryota</taxon>
        <taxon>Fungi</taxon>
        <taxon>Dikarya</taxon>
        <taxon>Ascomycota</taxon>
        <taxon>Pezizomycotina</taxon>
        <taxon>Dothideomycetes</taxon>
        <taxon>Pleosporomycetidae</taxon>
        <taxon>Pleosporales</taxon>
        <taxon>Pleosporineae</taxon>
        <taxon>Didymellaceae</taxon>
        <taxon>Epicoccum</taxon>
    </lineage>
</organism>
<evidence type="ECO:0000313" key="7">
    <source>
        <dbReference type="EMBL" id="OSS50623.1"/>
    </source>
</evidence>
<evidence type="ECO:0000256" key="4">
    <source>
        <dbReference type="ARBA" id="ARBA00022801"/>
    </source>
</evidence>
<dbReference type="EMBL" id="KZ107841">
    <property type="protein sequence ID" value="OSS50623.1"/>
    <property type="molecule type" value="Genomic_DNA"/>
</dbReference>
<name>A0A1Y2M3I0_EPING</name>
<dbReference type="AlphaFoldDB" id="A0A1Y2M3I0"/>
<gene>
    <name evidence="7" type="ORF">B5807_04639</name>
</gene>
<dbReference type="SUPFAM" id="SSF56281">
    <property type="entry name" value="Metallo-hydrolase/oxidoreductase"/>
    <property type="match status" value="1"/>
</dbReference>